<keyword evidence="3 9" id="KW-0274">FAD</keyword>
<evidence type="ECO:0000256" key="6">
    <source>
        <dbReference type="ARBA" id="ARBA00023157"/>
    </source>
</evidence>
<sequence length="474" mass="50174">MVGSPFFGLNSLRGLSSARLFSTASHAFDVAVIGGGPGGYVSAIKAAQLGLKTAIVEKRSALGGTCLNIGCIPSKCLLHSSHEYSALKSGSTLKKIGVKIDSSSAAADLTAMHRHRTRTVQMLTKGVKGLMDKNGVTQFHGLGRFTNANTLEVDITDGASESIEAKHYVVATGSDSSSLPFLKIDGDVIVTSTEALEFPEVPESMAVIGGGVIGLELGSVWARLGTKVTVVEYMPHILPTADLDVSQALQKSLQRHEKMNFHVATGVLVAVGRRPYTEGLGLDRAGVITDARTGMIEVDESLRTNVPNIWAIGDVVRGPMLAHKAEDEGFAVAERINAELKKGKDSSHINYDSIPSVVYTHPEIAWVGKTEADCKKAGIDYKVGVFPFAASGRAKCVDSTEGFVKVISQKKDDKLLGACIVQASAGELIHPFVLAINYGASSEDVARTCFAHPTLSEAVREASMITAFGKAIHV</sequence>
<evidence type="ECO:0000313" key="15">
    <source>
        <dbReference type="Proteomes" id="UP000007800"/>
    </source>
</evidence>
<dbReference type="FunFam" id="3.30.390.30:FF:000001">
    <property type="entry name" value="Dihydrolipoyl dehydrogenase"/>
    <property type="match status" value="1"/>
</dbReference>
<dbReference type="Gene3D" id="3.30.390.30">
    <property type="match status" value="1"/>
</dbReference>
<dbReference type="GO" id="GO:0050660">
    <property type="term" value="F:flavin adenine dinucleotide binding"/>
    <property type="evidence" value="ECO:0007669"/>
    <property type="project" value="TreeGrafter"/>
</dbReference>
<keyword evidence="4 11" id="KW-0560">Oxidoreductase</keyword>
<protein>
    <recommendedName>
        <fullName evidence="16">Dihydrolipoyl dehydrogenase</fullName>
    </recommendedName>
</protein>
<feature type="binding site" evidence="9">
    <location>
        <begin position="320"/>
        <end position="323"/>
    </location>
    <ligand>
        <name>FAD</name>
        <dbReference type="ChEBI" id="CHEBI:57692"/>
    </ligand>
</feature>
<dbReference type="InParanoid" id="C5K9F5"/>
<accession>C5K9F5</accession>
<evidence type="ECO:0000256" key="1">
    <source>
        <dbReference type="ARBA" id="ARBA00007532"/>
    </source>
</evidence>
<dbReference type="Pfam" id="PF02852">
    <property type="entry name" value="Pyr_redox_dim"/>
    <property type="match status" value="1"/>
</dbReference>
<dbReference type="AlphaFoldDB" id="C5K9F5"/>
<dbReference type="InterPro" id="IPR050151">
    <property type="entry name" value="Class-I_Pyr_Nuc-Dis_Oxidored"/>
</dbReference>
<keyword evidence="5 9" id="KW-0520">NAD</keyword>
<keyword evidence="2 11" id="KW-0285">Flavoprotein</keyword>
<reference evidence="14 15" key="1">
    <citation type="submission" date="2008-07" db="EMBL/GenBank/DDBJ databases">
        <authorList>
            <person name="El-Sayed N."/>
            <person name="Caler E."/>
            <person name="Inman J."/>
            <person name="Amedeo P."/>
            <person name="Hass B."/>
            <person name="Wortman J."/>
        </authorList>
    </citation>
    <scope>NUCLEOTIDE SEQUENCE [LARGE SCALE GENOMIC DNA]</scope>
    <source>
        <strain evidence="15">ATCC 50983 / TXsc</strain>
    </source>
</reference>
<comment type="similarity">
    <text evidence="1 11">Belongs to the class-I pyridine nucleotide-disulfide oxidoreductase family.</text>
</comment>
<evidence type="ECO:0008006" key="16">
    <source>
        <dbReference type="Google" id="ProtNLM"/>
    </source>
</evidence>
<dbReference type="GO" id="GO:0006103">
    <property type="term" value="P:2-oxoglutarate metabolic process"/>
    <property type="evidence" value="ECO:0007669"/>
    <property type="project" value="TreeGrafter"/>
</dbReference>
<keyword evidence="9" id="KW-0547">Nucleotide-binding</keyword>
<dbReference type="Gene3D" id="3.50.50.60">
    <property type="entry name" value="FAD/NAD(P)-binding domain"/>
    <property type="match status" value="2"/>
</dbReference>
<dbReference type="EMBL" id="GG671513">
    <property type="protein sequence ID" value="EER18727.1"/>
    <property type="molecule type" value="Genomic_DNA"/>
</dbReference>
<gene>
    <name evidence="14" type="ORF">Pmar_PMAR006345</name>
</gene>
<dbReference type="Proteomes" id="UP000007800">
    <property type="component" value="Unassembled WGS sequence"/>
</dbReference>
<evidence type="ECO:0000256" key="11">
    <source>
        <dbReference type="RuleBase" id="RU003691"/>
    </source>
</evidence>
<feature type="binding site" evidence="9">
    <location>
        <position position="272"/>
    </location>
    <ligand>
        <name>NAD(+)</name>
        <dbReference type="ChEBI" id="CHEBI:57540"/>
    </ligand>
</feature>
<dbReference type="Pfam" id="PF07992">
    <property type="entry name" value="Pyr_redox_2"/>
    <property type="match status" value="1"/>
</dbReference>
<dbReference type="InterPro" id="IPR001100">
    <property type="entry name" value="Pyr_nuc-diS_OxRdtase"/>
</dbReference>
<dbReference type="FunCoup" id="C5K9F5">
    <property type="interactions" value="630"/>
</dbReference>
<dbReference type="InterPro" id="IPR016156">
    <property type="entry name" value="FAD/NAD-linked_Rdtase_dimer_sf"/>
</dbReference>
<evidence type="ECO:0000256" key="10">
    <source>
        <dbReference type="PIRSR" id="PIRSR000350-4"/>
    </source>
</evidence>
<feature type="domain" description="FAD/NAD(P)-binding" evidence="13">
    <location>
        <begin position="28"/>
        <end position="267"/>
    </location>
</feature>
<dbReference type="InterPro" id="IPR004099">
    <property type="entry name" value="Pyr_nucl-diS_OxRdtase_dimer"/>
</dbReference>
<feature type="binding site" evidence="9">
    <location>
        <position position="143"/>
    </location>
    <ligand>
        <name>FAD</name>
        <dbReference type="ChEBI" id="CHEBI:57692"/>
    </ligand>
</feature>
<dbReference type="OrthoDB" id="361797at2759"/>
<dbReference type="PRINTS" id="PR00368">
    <property type="entry name" value="FADPNR"/>
</dbReference>
<feature type="binding site" evidence="9">
    <location>
        <position position="75"/>
    </location>
    <ligand>
        <name>FAD</name>
        <dbReference type="ChEBI" id="CHEBI:57692"/>
    </ligand>
</feature>
<dbReference type="PIRSF" id="PIRSF000350">
    <property type="entry name" value="Mercury_reductase_MerA"/>
    <property type="match status" value="1"/>
</dbReference>
<evidence type="ECO:0000259" key="12">
    <source>
        <dbReference type="Pfam" id="PF02852"/>
    </source>
</evidence>
<feature type="binding site" evidence="9">
    <location>
        <position position="232"/>
    </location>
    <ligand>
        <name>NAD(+)</name>
        <dbReference type="ChEBI" id="CHEBI:57540"/>
    </ligand>
</feature>
<feature type="binding site" evidence="9">
    <location>
        <begin position="209"/>
        <end position="216"/>
    </location>
    <ligand>
        <name>NAD(+)</name>
        <dbReference type="ChEBI" id="CHEBI:57540"/>
    </ligand>
</feature>
<dbReference type="RefSeq" id="XP_002786931.1">
    <property type="nucleotide sequence ID" value="XM_002786885.1"/>
</dbReference>
<evidence type="ECO:0000256" key="3">
    <source>
        <dbReference type="ARBA" id="ARBA00022827"/>
    </source>
</evidence>
<proteinExistence type="inferred from homology"/>
<dbReference type="PRINTS" id="PR00411">
    <property type="entry name" value="PNDRDTASEI"/>
</dbReference>
<feature type="disulfide bond" description="Redox-active" evidence="10">
    <location>
        <begin position="66"/>
        <end position="71"/>
    </location>
</feature>
<dbReference type="GO" id="GO:0004148">
    <property type="term" value="F:dihydrolipoyl dehydrogenase (NADH) activity"/>
    <property type="evidence" value="ECO:0007669"/>
    <property type="project" value="TreeGrafter"/>
</dbReference>
<dbReference type="GeneID" id="9048970"/>
<feature type="binding site" evidence="9">
    <location>
        <begin position="172"/>
        <end position="174"/>
    </location>
    <ligand>
        <name>FAD</name>
        <dbReference type="ChEBI" id="CHEBI:57692"/>
    </ligand>
</feature>
<evidence type="ECO:0000256" key="8">
    <source>
        <dbReference type="PIRSR" id="PIRSR000350-2"/>
    </source>
</evidence>
<dbReference type="OMA" id="HMVGDRM"/>
<keyword evidence="15" id="KW-1185">Reference proteome</keyword>
<dbReference type="PANTHER" id="PTHR22912:SF151">
    <property type="entry name" value="DIHYDROLIPOYL DEHYDROGENASE, MITOCHONDRIAL"/>
    <property type="match status" value="1"/>
</dbReference>
<evidence type="ECO:0000313" key="14">
    <source>
        <dbReference type="EMBL" id="EER18727.1"/>
    </source>
</evidence>
<dbReference type="PROSITE" id="PS00076">
    <property type="entry name" value="PYRIDINE_REDOX_1"/>
    <property type="match status" value="1"/>
</dbReference>
<evidence type="ECO:0000256" key="7">
    <source>
        <dbReference type="ARBA" id="ARBA00023284"/>
    </source>
</evidence>
<evidence type="ECO:0000256" key="9">
    <source>
        <dbReference type="PIRSR" id="PIRSR000350-3"/>
    </source>
</evidence>
<feature type="domain" description="Pyridine nucleotide-disulphide oxidoreductase dimerisation" evidence="12">
    <location>
        <begin position="354"/>
        <end position="462"/>
    </location>
</feature>
<feature type="active site" description="Proton acceptor" evidence="8">
    <location>
        <position position="452"/>
    </location>
</feature>
<evidence type="ECO:0000256" key="2">
    <source>
        <dbReference type="ARBA" id="ARBA00022630"/>
    </source>
</evidence>
<organism evidence="15">
    <name type="scientific">Perkinsus marinus (strain ATCC 50983 / TXsc)</name>
    <dbReference type="NCBI Taxonomy" id="423536"/>
    <lineage>
        <taxon>Eukaryota</taxon>
        <taxon>Sar</taxon>
        <taxon>Alveolata</taxon>
        <taxon>Perkinsozoa</taxon>
        <taxon>Perkinsea</taxon>
        <taxon>Perkinsida</taxon>
        <taxon>Perkinsidae</taxon>
        <taxon>Perkinsus</taxon>
    </lineage>
</organism>
<comment type="cofactor">
    <cofactor evidence="9">
        <name>FAD</name>
        <dbReference type="ChEBI" id="CHEBI:57692"/>
    </cofactor>
    <text evidence="9">Binds 1 FAD per subunit.</text>
</comment>
<feature type="binding site" evidence="9">
    <location>
        <position position="314"/>
    </location>
    <ligand>
        <name>FAD</name>
        <dbReference type="ChEBI" id="CHEBI:57692"/>
    </ligand>
</feature>
<dbReference type="InterPro" id="IPR023753">
    <property type="entry name" value="FAD/NAD-binding_dom"/>
</dbReference>
<name>C5K9F5_PERM5</name>
<evidence type="ECO:0000259" key="13">
    <source>
        <dbReference type="Pfam" id="PF07992"/>
    </source>
</evidence>
<dbReference type="InterPro" id="IPR036188">
    <property type="entry name" value="FAD/NAD-bd_sf"/>
</dbReference>
<keyword evidence="7 11" id="KW-0676">Redox-active center</keyword>
<keyword evidence="6" id="KW-1015">Disulfide bond</keyword>
<dbReference type="GO" id="GO:0045252">
    <property type="term" value="C:oxoglutarate dehydrogenase complex"/>
    <property type="evidence" value="ECO:0007669"/>
    <property type="project" value="TreeGrafter"/>
</dbReference>
<dbReference type="SUPFAM" id="SSF55424">
    <property type="entry name" value="FAD/NAD-linked reductases, dimerisation (C-terminal) domain"/>
    <property type="match status" value="1"/>
</dbReference>
<dbReference type="SUPFAM" id="SSF51905">
    <property type="entry name" value="FAD/NAD(P)-binding domain"/>
    <property type="match status" value="1"/>
</dbReference>
<dbReference type="InterPro" id="IPR012999">
    <property type="entry name" value="Pyr_OxRdtase_I_AS"/>
</dbReference>
<dbReference type="GO" id="GO:0005739">
    <property type="term" value="C:mitochondrion"/>
    <property type="evidence" value="ECO:0007669"/>
    <property type="project" value="TreeGrafter"/>
</dbReference>
<evidence type="ECO:0000256" key="4">
    <source>
        <dbReference type="ARBA" id="ARBA00023002"/>
    </source>
</evidence>
<evidence type="ECO:0000256" key="5">
    <source>
        <dbReference type="ARBA" id="ARBA00023027"/>
    </source>
</evidence>
<dbReference type="PANTHER" id="PTHR22912">
    <property type="entry name" value="DISULFIDE OXIDOREDUCTASE"/>
    <property type="match status" value="1"/>
</dbReference>